<protein>
    <submittedName>
        <fullName evidence="1">Uncharacterized protein</fullName>
    </submittedName>
</protein>
<reference evidence="1 2" key="1">
    <citation type="journal article" date="2023" name="Nucleic Acids Res.">
        <title>The hologenome of Daphnia magna reveals possible DNA methylation and microbiome-mediated evolution of the host genome.</title>
        <authorList>
            <person name="Chaturvedi A."/>
            <person name="Li X."/>
            <person name="Dhandapani V."/>
            <person name="Marshall H."/>
            <person name="Kissane S."/>
            <person name="Cuenca-Cambronero M."/>
            <person name="Asole G."/>
            <person name="Calvet F."/>
            <person name="Ruiz-Romero M."/>
            <person name="Marangio P."/>
            <person name="Guigo R."/>
            <person name="Rago D."/>
            <person name="Mirbahai L."/>
            <person name="Eastwood N."/>
            <person name="Colbourne J.K."/>
            <person name="Zhou J."/>
            <person name="Mallon E."/>
            <person name="Orsini L."/>
        </authorList>
    </citation>
    <scope>NUCLEOTIDE SEQUENCE [LARGE SCALE GENOMIC DNA]</scope>
    <source>
        <strain evidence="1">LRV0_1</strain>
    </source>
</reference>
<dbReference type="Proteomes" id="UP001234178">
    <property type="component" value="Unassembled WGS sequence"/>
</dbReference>
<organism evidence="1 2">
    <name type="scientific">Daphnia magna</name>
    <dbReference type="NCBI Taxonomy" id="35525"/>
    <lineage>
        <taxon>Eukaryota</taxon>
        <taxon>Metazoa</taxon>
        <taxon>Ecdysozoa</taxon>
        <taxon>Arthropoda</taxon>
        <taxon>Crustacea</taxon>
        <taxon>Branchiopoda</taxon>
        <taxon>Diplostraca</taxon>
        <taxon>Cladocera</taxon>
        <taxon>Anomopoda</taxon>
        <taxon>Daphniidae</taxon>
        <taxon>Daphnia</taxon>
    </lineage>
</organism>
<name>A0ABQ9YPX8_9CRUS</name>
<evidence type="ECO:0000313" key="1">
    <source>
        <dbReference type="EMBL" id="KAK4002660.1"/>
    </source>
</evidence>
<evidence type="ECO:0000313" key="2">
    <source>
        <dbReference type="Proteomes" id="UP001234178"/>
    </source>
</evidence>
<gene>
    <name evidence="1" type="ORF">OUZ56_004472</name>
</gene>
<dbReference type="EMBL" id="JAOYFB010000001">
    <property type="protein sequence ID" value="KAK4002660.1"/>
    <property type="molecule type" value="Genomic_DNA"/>
</dbReference>
<keyword evidence="2" id="KW-1185">Reference proteome</keyword>
<sequence length="127" mass="13767">MDDEDDDSRTPLDFVDIHQCSSSMNQAGLLNLKHEYNPVPFPPIVVLLSLCSMKRISIVNTTNTTNNTQQTTLPPPLPPCSKAETAAFSTIFLYNIIPTPILICCCNIGGAKNIMGSQCLATPNADL</sequence>
<proteinExistence type="predicted"/>
<accession>A0ABQ9YPX8</accession>
<comment type="caution">
    <text evidence="1">The sequence shown here is derived from an EMBL/GenBank/DDBJ whole genome shotgun (WGS) entry which is preliminary data.</text>
</comment>